<evidence type="ECO:0000313" key="4">
    <source>
        <dbReference type="EMBL" id="MBB6098309.1"/>
    </source>
</evidence>
<dbReference type="AlphaFoldDB" id="A0A841I1N8"/>
<dbReference type="SUPFAM" id="SSF101353">
    <property type="entry name" value="Putative anticodon-binding domain of alanyl-tRNA synthetase (AlaRS)"/>
    <property type="match status" value="1"/>
</dbReference>
<feature type="coiled-coil region" evidence="1">
    <location>
        <begin position="338"/>
        <end position="369"/>
    </location>
</feature>
<proteinExistence type="predicted"/>
<dbReference type="EMBL" id="JACHHG010000005">
    <property type="protein sequence ID" value="MBB6098309.1"/>
    <property type="molecule type" value="Genomic_DNA"/>
</dbReference>
<evidence type="ECO:0000259" key="3">
    <source>
        <dbReference type="PROSITE" id="PS50860"/>
    </source>
</evidence>
<dbReference type="GO" id="GO:0005737">
    <property type="term" value="C:cytoplasm"/>
    <property type="evidence" value="ECO:0007669"/>
    <property type="project" value="InterPro"/>
</dbReference>
<evidence type="ECO:0000256" key="2">
    <source>
        <dbReference type="SAM" id="MobiDB-lite"/>
    </source>
</evidence>
<comment type="caution">
    <text evidence="4">The sequence shown here is derived from an EMBL/GenBank/DDBJ whole genome shotgun (WGS) entry which is preliminary data.</text>
</comment>
<dbReference type="GO" id="GO:0003676">
    <property type="term" value="F:nucleic acid binding"/>
    <property type="evidence" value="ECO:0007669"/>
    <property type="project" value="InterPro"/>
</dbReference>
<keyword evidence="5" id="KW-1185">Reference proteome</keyword>
<protein>
    <recommendedName>
        <fullName evidence="3">Alanyl-transfer RNA synthetases family profile domain-containing protein</fullName>
    </recommendedName>
</protein>
<dbReference type="InterPro" id="IPR018165">
    <property type="entry name" value="Ala-tRNA-synth_IIc_core"/>
</dbReference>
<dbReference type="GO" id="GO:0004813">
    <property type="term" value="F:alanine-tRNA ligase activity"/>
    <property type="evidence" value="ECO:0007669"/>
    <property type="project" value="InterPro"/>
</dbReference>
<dbReference type="InterPro" id="IPR018162">
    <property type="entry name" value="Ala-tRNA-ligase_IIc_anticod-bd"/>
</dbReference>
<dbReference type="Proteomes" id="UP000569951">
    <property type="component" value="Unassembled WGS sequence"/>
</dbReference>
<gene>
    <name evidence="4" type="ORF">HNR42_001734</name>
</gene>
<dbReference type="InterPro" id="IPR045864">
    <property type="entry name" value="aa-tRNA-synth_II/BPL/LPL"/>
</dbReference>
<evidence type="ECO:0000313" key="5">
    <source>
        <dbReference type="Proteomes" id="UP000569951"/>
    </source>
</evidence>
<keyword evidence="1" id="KW-0175">Coiled coil</keyword>
<sequence>MDPYISPDLTPTPPPLSAQEPGVVPAAGPLIRHAFLEQAQRAGYHALPEVPLVRQQADTFFVMASVAAHTALFEPAAARTHTRYAVAQRVFEGNRLEDVGVYPLSLPFDVMLSFFRFADASALPALDFTHRFLRDAVGIAPETLYYCTTRGLGLEQALYAAGAQTRQVVLWEKDRPLRLGPGRPQGQYLKLYLPYRHGLLPIAVLGFIPLPDGLAVDSAFFLERLALVREAQPHPFAASSHRDLLRALRADPALARLGERALYRWAAHLRALLMLLHDGADIGGKGAGHVLNKMVRDLAYTVHAHSAPIRLEALLTACARGLAHSGYALDPADLSGPRAALEEALDRAARQIRQELARLEHAVRRQGLEAVDLARFASERGLRPEWARQRLQQLGHVLPASHGPERYSLRNAAFPFESCTFAPPLQPRAFLQAAEARR</sequence>
<reference evidence="4 5" key="1">
    <citation type="submission" date="2020-08" db="EMBL/GenBank/DDBJ databases">
        <title>Genomic Encyclopedia of Type Strains, Phase IV (KMG-IV): sequencing the most valuable type-strain genomes for metagenomic binning, comparative biology and taxonomic classification.</title>
        <authorList>
            <person name="Goeker M."/>
        </authorList>
    </citation>
    <scope>NUCLEOTIDE SEQUENCE [LARGE SCALE GENOMIC DNA]</scope>
    <source>
        <strain evidence="4 5">DSM 21458</strain>
    </source>
</reference>
<dbReference type="GO" id="GO:0005524">
    <property type="term" value="F:ATP binding"/>
    <property type="evidence" value="ECO:0007669"/>
    <property type="project" value="InterPro"/>
</dbReference>
<dbReference type="GO" id="GO:0006419">
    <property type="term" value="P:alanyl-tRNA aminoacylation"/>
    <property type="evidence" value="ECO:0007669"/>
    <property type="project" value="InterPro"/>
</dbReference>
<accession>A0A841I1N8</accession>
<dbReference type="Gene3D" id="3.30.930.10">
    <property type="entry name" value="Bira Bifunctional Protein, Domain 2"/>
    <property type="match status" value="1"/>
</dbReference>
<feature type="domain" description="Alanyl-transfer RNA synthetases family profile" evidence="3">
    <location>
        <begin position="26"/>
        <end position="296"/>
    </location>
</feature>
<evidence type="ECO:0000256" key="1">
    <source>
        <dbReference type="SAM" id="Coils"/>
    </source>
</evidence>
<feature type="region of interest" description="Disordered" evidence="2">
    <location>
        <begin position="1"/>
        <end position="21"/>
    </location>
</feature>
<organism evidence="4 5">
    <name type="scientific">Deinobacterium chartae</name>
    <dbReference type="NCBI Taxonomy" id="521158"/>
    <lineage>
        <taxon>Bacteria</taxon>
        <taxon>Thermotogati</taxon>
        <taxon>Deinococcota</taxon>
        <taxon>Deinococci</taxon>
        <taxon>Deinococcales</taxon>
        <taxon>Deinococcaceae</taxon>
        <taxon>Deinobacterium</taxon>
    </lineage>
</organism>
<dbReference type="RefSeq" id="WP_183986581.1">
    <property type="nucleotide sequence ID" value="NZ_JACHHG010000005.1"/>
</dbReference>
<name>A0A841I1N8_9DEIO</name>
<dbReference type="PROSITE" id="PS50860">
    <property type="entry name" value="AA_TRNA_LIGASE_II_ALA"/>
    <property type="match status" value="1"/>
</dbReference>